<evidence type="ECO:0000313" key="1">
    <source>
        <dbReference type="EMBL" id="KKW08507.1"/>
    </source>
</evidence>
<sequence>MAKRLKNNFFTRSRLLKLLTLLTLPTLLLTGFGCKGLSATQQAAAKPIALEYWTVFDDADVIRSLVAAYQAGRPYLNVTVRQLRADELYNRLVEALAEDRGPDIVAVNNRSLGAFRSKLAPMPPTVKDTIVRVEKTQLGGTNTIINSQMINLPTVSELDKEYVQTVKEDVARNGKIYGLPLSLDTLAIYYNKDLLDRSGIAEIPKTWEEFQADVKKLTKYDKAGNKILQSGAALGAGNNVPGSDDLLYALAKQSKIPFMDRNGRAVFNLLPVNASRGEETPIINVLNFYTDFANATRDTYSWNETMPSALDSFVNGTAAFFFGYNYHYTQIKARAPQLNFDVMPLLQLDPEAAANAANYSIQTVTAKSKHQNEAWALVNYLTHSGANKEYLTKANRPTALRAYIGLQKSDPALAPFVSGLLTADSWYHGKNYEAASRALSDMLREWIQPPPDPDRALEWKQQILDRAAAKVNQTL</sequence>
<name>A0A0G1Y0R9_9BACT</name>
<organism evidence="1 2">
    <name type="scientific">Candidatus Kaiserbacteria bacterium GW2011_GWA2_49_19</name>
    <dbReference type="NCBI Taxonomy" id="1618669"/>
    <lineage>
        <taxon>Bacteria</taxon>
        <taxon>Candidatus Kaiseribacteriota</taxon>
    </lineage>
</organism>
<dbReference type="PANTHER" id="PTHR43649">
    <property type="entry name" value="ARABINOSE-BINDING PROTEIN-RELATED"/>
    <property type="match status" value="1"/>
</dbReference>
<dbReference type="Gene3D" id="3.40.190.10">
    <property type="entry name" value="Periplasmic binding protein-like II"/>
    <property type="match status" value="1"/>
</dbReference>
<comment type="caution">
    <text evidence="1">The sequence shown here is derived from an EMBL/GenBank/DDBJ whole genome shotgun (WGS) entry which is preliminary data.</text>
</comment>
<accession>A0A0G1Y0R9</accession>
<dbReference type="PANTHER" id="PTHR43649:SF12">
    <property type="entry name" value="DIACETYLCHITOBIOSE BINDING PROTEIN DASA"/>
    <property type="match status" value="1"/>
</dbReference>
<dbReference type="PROSITE" id="PS51257">
    <property type="entry name" value="PROKAR_LIPOPROTEIN"/>
    <property type="match status" value="1"/>
</dbReference>
<dbReference type="InterPro" id="IPR006059">
    <property type="entry name" value="SBP"/>
</dbReference>
<dbReference type="InterPro" id="IPR050490">
    <property type="entry name" value="Bact_solute-bd_prot1"/>
</dbReference>
<protein>
    <submittedName>
        <fullName evidence="1">Extracellular solute-binding protein family 1</fullName>
    </submittedName>
</protein>
<evidence type="ECO:0000313" key="2">
    <source>
        <dbReference type="Proteomes" id="UP000033965"/>
    </source>
</evidence>
<gene>
    <name evidence="1" type="ORF">UY44_C0009G0020</name>
</gene>
<dbReference type="Pfam" id="PF01547">
    <property type="entry name" value="SBP_bac_1"/>
    <property type="match status" value="1"/>
</dbReference>
<dbReference type="SUPFAM" id="SSF53850">
    <property type="entry name" value="Periplasmic binding protein-like II"/>
    <property type="match status" value="1"/>
</dbReference>
<proteinExistence type="predicted"/>
<dbReference type="Proteomes" id="UP000033965">
    <property type="component" value="Unassembled WGS sequence"/>
</dbReference>
<dbReference type="AlphaFoldDB" id="A0A0G1Y0R9"/>
<dbReference type="EMBL" id="LCPZ01000009">
    <property type="protein sequence ID" value="KKW08507.1"/>
    <property type="molecule type" value="Genomic_DNA"/>
</dbReference>
<reference evidence="1 2" key="1">
    <citation type="journal article" date="2015" name="Nature">
        <title>rRNA introns, odd ribosomes, and small enigmatic genomes across a large radiation of phyla.</title>
        <authorList>
            <person name="Brown C.T."/>
            <person name="Hug L.A."/>
            <person name="Thomas B.C."/>
            <person name="Sharon I."/>
            <person name="Castelle C.J."/>
            <person name="Singh A."/>
            <person name="Wilkins M.J."/>
            <person name="Williams K.H."/>
            <person name="Banfield J.F."/>
        </authorList>
    </citation>
    <scope>NUCLEOTIDE SEQUENCE [LARGE SCALE GENOMIC DNA]</scope>
</reference>